<evidence type="ECO:0000313" key="1">
    <source>
        <dbReference type="EMBL" id="MCU7693137.1"/>
    </source>
</evidence>
<keyword evidence="2" id="KW-1185">Reference proteome</keyword>
<evidence type="ECO:0000313" key="2">
    <source>
        <dbReference type="Proteomes" id="UP001209317"/>
    </source>
</evidence>
<dbReference type="AlphaFoldDB" id="A0AAE3IP02"/>
<organism evidence="1 2">
    <name type="scientific">Haoranjiania flava</name>
    <dbReference type="NCBI Taxonomy" id="1856322"/>
    <lineage>
        <taxon>Bacteria</taxon>
        <taxon>Pseudomonadati</taxon>
        <taxon>Bacteroidota</taxon>
        <taxon>Chitinophagia</taxon>
        <taxon>Chitinophagales</taxon>
        <taxon>Chitinophagaceae</taxon>
        <taxon>Haoranjiania</taxon>
    </lineage>
</organism>
<sequence length="197" mass="21238">MVKNYIFQKAGLFALASGLFFTSCSKDGGSAPEGGNMALEVTTVKDLNGFAKGHVCFSLEHNREVAESSPDWDIKISGTTISFGNGASGRLAEGIMASYKTAPESGYSTSGITGSGSYYINTLYNVPQHAILMKPGVLIIIKTGKGKFAKIEMISYYKGNPDVTTADFADIATRGEKWPKQHYTFNYVLQPNGTTKF</sequence>
<dbReference type="EMBL" id="JAOTPL010000001">
    <property type="protein sequence ID" value="MCU7693137.1"/>
    <property type="molecule type" value="Genomic_DNA"/>
</dbReference>
<dbReference type="RefSeq" id="WP_263036625.1">
    <property type="nucleotide sequence ID" value="NZ_JAOTPL010000001.1"/>
</dbReference>
<comment type="caution">
    <text evidence="1">The sequence shown here is derived from an EMBL/GenBank/DDBJ whole genome shotgun (WGS) entry which is preliminary data.</text>
</comment>
<protein>
    <submittedName>
        <fullName evidence="1">HmuY family protein</fullName>
    </submittedName>
</protein>
<name>A0AAE3IP02_9BACT</name>
<accession>A0AAE3IP02</accession>
<dbReference type="CDD" id="cd12105">
    <property type="entry name" value="HmuY"/>
    <property type="match status" value="1"/>
</dbReference>
<proteinExistence type="predicted"/>
<reference evidence="1" key="1">
    <citation type="submission" date="2022-10" db="EMBL/GenBank/DDBJ databases">
        <authorList>
            <person name="Kim H.S."/>
            <person name="Kim J.-S."/>
            <person name="Suh M.K."/>
            <person name="Eom M.K."/>
            <person name="Lee J.-S."/>
        </authorList>
    </citation>
    <scope>NUCLEOTIDE SEQUENCE</scope>
    <source>
        <strain evidence="1">LIP-5</strain>
    </source>
</reference>
<dbReference type="PROSITE" id="PS51257">
    <property type="entry name" value="PROKAR_LIPOPROTEIN"/>
    <property type="match status" value="1"/>
</dbReference>
<dbReference type="InterPro" id="IPR025921">
    <property type="entry name" value="HmuY"/>
</dbReference>
<gene>
    <name evidence="1" type="ORF">OD355_01255</name>
</gene>
<dbReference type="Proteomes" id="UP001209317">
    <property type="component" value="Unassembled WGS sequence"/>
</dbReference>